<evidence type="ECO:0000256" key="1">
    <source>
        <dbReference type="SAM" id="MobiDB-lite"/>
    </source>
</evidence>
<gene>
    <name evidence="2" type="ORF">C7212DRAFT_340059</name>
</gene>
<reference evidence="2 3" key="1">
    <citation type="submission" date="2018-03" db="EMBL/GenBank/DDBJ databases">
        <title>Genomes of Pezizomycetes fungi and the evolution of truffles.</title>
        <authorList>
            <person name="Murat C."/>
            <person name="Payen T."/>
            <person name="Noel B."/>
            <person name="Kuo A."/>
            <person name="Martin F.M."/>
        </authorList>
    </citation>
    <scope>NUCLEOTIDE SEQUENCE [LARGE SCALE GENOMIC DNA]</scope>
    <source>
        <strain evidence="2">091103-1</strain>
    </source>
</reference>
<comment type="caution">
    <text evidence="2">The sequence shown here is derived from an EMBL/GenBank/DDBJ whole genome shotgun (WGS) entry which is preliminary data.</text>
</comment>
<sequence length="289" mass="31619">MGRPVLQPLHPNINPKITTTGRPASQPKYPPTSTRTIKLSPPSIQFPEDPISVNPHSKLPKPFLPTIFGFPLVLRCRRHRLVPAWAPRAIHPNQPPNIPHPPQRKGDLISQGALVPTVPKCGPKNLCPPRFTHIVFLKVEVELVLSIEAAQLTTTGTTGVDIVVVHRERTGDIHARNRRLMAVVCALRELASWGRVRNVHVALDYSPVLMLLDSMCAEGGSAGLWDVFARCPMRLNPSLLDGSPAATTASMGMNGSLDWPSRLYITSPSRIAGKVSALVRPNPMNHNPC</sequence>
<protein>
    <submittedName>
        <fullName evidence="2">Uncharacterized protein</fullName>
    </submittedName>
</protein>
<organism evidence="2 3">
    <name type="scientific">Tuber magnatum</name>
    <name type="common">white Piedmont truffle</name>
    <dbReference type="NCBI Taxonomy" id="42249"/>
    <lineage>
        <taxon>Eukaryota</taxon>
        <taxon>Fungi</taxon>
        <taxon>Dikarya</taxon>
        <taxon>Ascomycota</taxon>
        <taxon>Pezizomycotina</taxon>
        <taxon>Pezizomycetes</taxon>
        <taxon>Pezizales</taxon>
        <taxon>Tuberaceae</taxon>
        <taxon>Tuber</taxon>
    </lineage>
</organism>
<dbReference type="Proteomes" id="UP000246991">
    <property type="component" value="Unassembled WGS sequence"/>
</dbReference>
<dbReference type="AlphaFoldDB" id="A0A317SZ40"/>
<name>A0A317SZ40_9PEZI</name>
<proteinExistence type="predicted"/>
<evidence type="ECO:0000313" key="2">
    <source>
        <dbReference type="EMBL" id="PWW79140.1"/>
    </source>
</evidence>
<dbReference type="EMBL" id="PYWC01000010">
    <property type="protein sequence ID" value="PWW79140.1"/>
    <property type="molecule type" value="Genomic_DNA"/>
</dbReference>
<keyword evidence="3" id="KW-1185">Reference proteome</keyword>
<feature type="region of interest" description="Disordered" evidence="1">
    <location>
        <begin position="1"/>
        <end position="38"/>
    </location>
</feature>
<evidence type="ECO:0000313" key="3">
    <source>
        <dbReference type="Proteomes" id="UP000246991"/>
    </source>
</evidence>
<accession>A0A317SZ40</accession>